<dbReference type="InterPro" id="IPR039420">
    <property type="entry name" value="WalR-like"/>
</dbReference>
<dbReference type="GO" id="GO:0000160">
    <property type="term" value="P:phosphorelay signal transduction system"/>
    <property type="evidence" value="ECO:0007669"/>
    <property type="project" value="InterPro"/>
</dbReference>
<dbReference type="PROSITE" id="PS50043">
    <property type="entry name" value="HTH_LUXR_2"/>
    <property type="match status" value="1"/>
</dbReference>
<dbReference type="PROSITE" id="PS50110">
    <property type="entry name" value="RESPONSE_REGULATORY"/>
    <property type="match status" value="1"/>
</dbReference>
<evidence type="ECO:0000256" key="1">
    <source>
        <dbReference type="ARBA" id="ARBA00022553"/>
    </source>
</evidence>
<dbReference type="InterPro" id="IPR016032">
    <property type="entry name" value="Sig_transdc_resp-reg_C-effctor"/>
</dbReference>
<keyword evidence="1" id="KW-0597">Phosphoprotein</keyword>
<dbReference type="InterPro" id="IPR011006">
    <property type="entry name" value="CheY-like_superfamily"/>
</dbReference>
<organism evidence="5">
    <name type="scientific">freshwater metagenome</name>
    <dbReference type="NCBI Taxonomy" id="449393"/>
    <lineage>
        <taxon>unclassified sequences</taxon>
        <taxon>metagenomes</taxon>
        <taxon>ecological metagenomes</taxon>
    </lineage>
</organism>
<name>A0A6J6ELM1_9ZZZZ</name>
<evidence type="ECO:0000259" key="4">
    <source>
        <dbReference type="PROSITE" id="PS50110"/>
    </source>
</evidence>
<dbReference type="PRINTS" id="PR00038">
    <property type="entry name" value="HTHLUXR"/>
</dbReference>
<accession>A0A6J6ELM1</accession>
<protein>
    <submittedName>
        <fullName evidence="5">Unannotated protein</fullName>
    </submittedName>
</protein>
<dbReference type="SMART" id="SM00448">
    <property type="entry name" value="REC"/>
    <property type="match status" value="1"/>
</dbReference>
<dbReference type="EMBL" id="CAEZTV010000022">
    <property type="protein sequence ID" value="CAB4576255.1"/>
    <property type="molecule type" value="Genomic_DNA"/>
</dbReference>
<dbReference type="Pfam" id="PF00072">
    <property type="entry name" value="Response_reg"/>
    <property type="match status" value="1"/>
</dbReference>
<evidence type="ECO:0000313" key="5">
    <source>
        <dbReference type="EMBL" id="CAB4576255.1"/>
    </source>
</evidence>
<dbReference type="PANTHER" id="PTHR43214:SF37">
    <property type="entry name" value="TRANSCRIPTIONAL REGULATORY PROTEIN YDFI"/>
    <property type="match status" value="1"/>
</dbReference>
<feature type="domain" description="Response regulatory" evidence="4">
    <location>
        <begin position="3"/>
        <end position="118"/>
    </location>
</feature>
<dbReference type="Gene3D" id="3.40.50.2300">
    <property type="match status" value="1"/>
</dbReference>
<dbReference type="InterPro" id="IPR001789">
    <property type="entry name" value="Sig_transdc_resp-reg_receiver"/>
</dbReference>
<dbReference type="SUPFAM" id="SSF46894">
    <property type="entry name" value="C-terminal effector domain of the bipartite response regulators"/>
    <property type="match status" value="1"/>
</dbReference>
<evidence type="ECO:0000259" key="3">
    <source>
        <dbReference type="PROSITE" id="PS50043"/>
    </source>
</evidence>
<proteinExistence type="predicted"/>
<reference evidence="5" key="1">
    <citation type="submission" date="2020-05" db="EMBL/GenBank/DDBJ databases">
        <authorList>
            <person name="Chiriac C."/>
            <person name="Salcher M."/>
            <person name="Ghai R."/>
            <person name="Kavagutti S V."/>
        </authorList>
    </citation>
    <scope>NUCLEOTIDE SEQUENCE</scope>
</reference>
<dbReference type="GO" id="GO:0003677">
    <property type="term" value="F:DNA binding"/>
    <property type="evidence" value="ECO:0007669"/>
    <property type="project" value="UniProtKB-KW"/>
</dbReference>
<dbReference type="PANTHER" id="PTHR43214">
    <property type="entry name" value="TWO-COMPONENT RESPONSE REGULATOR"/>
    <property type="match status" value="1"/>
</dbReference>
<evidence type="ECO:0000256" key="2">
    <source>
        <dbReference type="ARBA" id="ARBA00023125"/>
    </source>
</evidence>
<dbReference type="InterPro" id="IPR058245">
    <property type="entry name" value="NreC/VraR/RcsB-like_REC"/>
</dbReference>
<dbReference type="SUPFAM" id="SSF52172">
    <property type="entry name" value="CheY-like"/>
    <property type="match status" value="1"/>
</dbReference>
<dbReference type="AlphaFoldDB" id="A0A6J6ELM1"/>
<dbReference type="GO" id="GO:0006355">
    <property type="term" value="P:regulation of DNA-templated transcription"/>
    <property type="evidence" value="ECO:0007669"/>
    <property type="project" value="InterPro"/>
</dbReference>
<feature type="domain" description="HTH luxR-type" evidence="3">
    <location>
        <begin position="134"/>
        <end position="199"/>
    </location>
</feature>
<keyword evidence="2" id="KW-0238">DNA-binding</keyword>
<dbReference type="Pfam" id="PF00196">
    <property type="entry name" value="GerE"/>
    <property type="match status" value="1"/>
</dbReference>
<dbReference type="CDD" id="cd06170">
    <property type="entry name" value="LuxR_C_like"/>
    <property type="match status" value="1"/>
</dbReference>
<dbReference type="CDD" id="cd17535">
    <property type="entry name" value="REC_NarL-like"/>
    <property type="match status" value="1"/>
</dbReference>
<dbReference type="InterPro" id="IPR000792">
    <property type="entry name" value="Tscrpt_reg_LuxR_C"/>
</dbReference>
<sequence>MKTIVVIDDHAFIRAGIVDALPKSEYSIIGQAASKSEGLALLNSVSPDFCIVDLNLGDGLGSDLISEVKSKHLKTKFIVLTMDDEERSLQQAKLSGADAYILKSTPIDTLIKSLTELAKNNPVFQTAGKIAPKKILKSFELTKRELEILQLLGAGSTASAMGQQLFLSEATIKSHLSAIYRKLDASNRSQALSIAFENNLVQQ</sequence>
<gene>
    <name evidence="5" type="ORF">UFOPK1747_00266</name>
</gene>
<dbReference type="SMART" id="SM00421">
    <property type="entry name" value="HTH_LUXR"/>
    <property type="match status" value="1"/>
</dbReference>